<dbReference type="AlphaFoldDB" id="A0A0F9L6A1"/>
<name>A0A0F9L6A1_9ZZZZ</name>
<dbReference type="EMBL" id="LAZR01013188">
    <property type="protein sequence ID" value="KKM23160.1"/>
    <property type="molecule type" value="Genomic_DNA"/>
</dbReference>
<gene>
    <name evidence="1" type="ORF">LCGC14_1618060</name>
</gene>
<evidence type="ECO:0000313" key="1">
    <source>
        <dbReference type="EMBL" id="KKM23160.1"/>
    </source>
</evidence>
<proteinExistence type="predicted"/>
<accession>A0A0F9L6A1</accession>
<reference evidence="1" key="1">
    <citation type="journal article" date="2015" name="Nature">
        <title>Complex archaea that bridge the gap between prokaryotes and eukaryotes.</title>
        <authorList>
            <person name="Spang A."/>
            <person name="Saw J.H."/>
            <person name="Jorgensen S.L."/>
            <person name="Zaremba-Niedzwiedzka K."/>
            <person name="Martijn J."/>
            <person name="Lind A.E."/>
            <person name="van Eijk R."/>
            <person name="Schleper C."/>
            <person name="Guy L."/>
            <person name="Ettema T.J."/>
        </authorList>
    </citation>
    <scope>NUCLEOTIDE SEQUENCE</scope>
</reference>
<sequence length="70" mass="7517">MNEPLLKATLAVLTDGQAIIYALIQSHIMESTQSEGQFDALVVEYKMETAALIMEVLDAAQDNNSSGATT</sequence>
<organism evidence="1">
    <name type="scientific">marine sediment metagenome</name>
    <dbReference type="NCBI Taxonomy" id="412755"/>
    <lineage>
        <taxon>unclassified sequences</taxon>
        <taxon>metagenomes</taxon>
        <taxon>ecological metagenomes</taxon>
    </lineage>
</organism>
<protein>
    <submittedName>
        <fullName evidence="1">Uncharacterized protein</fullName>
    </submittedName>
</protein>
<comment type="caution">
    <text evidence="1">The sequence shown here is derived from an EMBL/GenBank/DDBJ whole genome shotgun (WGS) entry which is preliminary data.</text>
</comment>